<dbReference type="InterPro" id="IPR026614">
    <property type="entry name" value="ANGPTL8"/>
</dbReference>
<comment type="caution">
    <text evidence="2">The sequence shown here is derived from an EMBL/GenBank/DDBJ whole genome shotgun (WGS) entry which is preliminary data.</text>
</comment>
<evidence type="ECO:0000313" key="3">
    <source>
        <dbReference type="Proteomes" id="UP001274896"/>
    </source>
</evidence>
<dbReference type="PANTHER" id="PTHR21463">
    <property type="entry name" value="ANGIOPOIETIN-LIKE PROTEIN 8"/>
    <property type="match status" value="1"/>
</dbReference>
<feature type="signal peptide" evidence="1">
    <location>
        <begin position="1"/>
        <end position="33"/>
    </location>
</feature>
<keyword evidence="3" id="KW-1185">Reference proteome</keyword>
<evidence type="ECO:0000313" key="2">
    <source>
        <dbReference type="EMBL" id="KAK3511355.1"/>
    </source>
</evidence>
<organism evidence="2 3">
    <name type="scientific">Hemibagrus guttatus</name>
    <dbReference type="NCBI Taxonomy" id="175788"/>
    <lineage>
        <taxon>Eukaryota</taxon>
        <taxon>Metazoa</taxon>
        <taxon>Chordata</taxon>
        <taxon>Craniata</taxon>
        <taxon>Vertebrata</taxon>
        <taxon>Euteleostomi</taxon>
        <taxon>Actinopterygii</taxon>
        <taxon>Neopterygii</taxon>
        <taxon>Teleostei</taxon>
        <taxon>Ostariophysi</taxon>
        <taxon>Siluriformes</taxon>
        <taxon>Bagridae</taxon>
        <taxon>Hemibagrus</taxon>
    </lineage>
</organism>
<protein>
    <submittedName>
        <fullName evidence="2">Uncharacterized protein</fullName>
    </submittedName>
</protein>
<dbReference type="GO" id="GO:0070328">
    <property type="term" value="P:triglyceride homeostasis"/>
    <property type="evidence" value="ECO:0007669"/>
    <property type="project" value="InterPro"/>
</dbReference>
<sequence>MADAFPSRSGPITMFPSFCSWVCLFLWVCGVSSSPVIPRTDSKGALVDDVNVLMYGVLQFSESLHHAYQNTDAKLERITRAITDTERLVKHLDQETEQTICSERQIKDKLGVIQAETAALQAQAQQTRGLVYKVEREEVVLKQKLSNLEATLKSFIPDRIRALQEITQKHNTILHDLASWTEKHKQQLENQNQQVAQLQKRTNNSV</sequence>
<reference evidence="2" key="1">
    <citation type="submission" date="2023-06" db="EMBL/GenBank/DDBJ databases">
        <title>Male Hemibagrus guttatus genome.</title>
        <authorList>
            <person name="Bian C."/>
        </authorList>
    </citation>
    <scope>NUCLEOTIDE SEQUENCE</scope>
    <source>
        <strain evidence="2">Male_cb2023</strain>
        <tissue evidence="2">Muscle</tissue>
    </source>
</reference>
<dbReference type="PANTHER" id="PTHR21463:SF0">
    <property type="entry name" value="ANGIOPOIETIN-LIKE PROTEIN 8"/>
    <property type="match status" value="1"/>
</dbReference>
<dbReference type="AlphaFoldDB" id="A0AAE0Q0V3"/>
<gene>
    <name evidence="2" type="ORF">QTP70_004536</name>
</gene>
<dbReference type="GO" id="GO:0019216">
    <property type="term" value="P:regulation of lipid metabolic process"/>
    <property type="evidence" value="ECO:0007669"/>
    <property type="project" value="InterPro"/>
</dbReference>
<dbReference type="EMBL" id="JAUCMX010000024">
    <property type="protein sequence ID" value="KAK3511355.1"/>
    <property type="molecule type" value="Genomic_DNA"/>
</dbReference>
<proteinExistence type="predicted"/>
<accession>A0AAE0Q0V3</accession>
<name>A0AAE0Q0V3_9TELE</name>
<dbReference type="Proteomes" id="UP001274896">
    <property type="component" value="Unassembled WGS sequence"/>
</dbReference>
<evidence type="ECO:0000256" key="1">
    <source>
        <dbReference type="SAM" id="SignalP"/>
    </source>
</evidence>
<feature type="chain" id="PRO_5042255744" evidence="1">
    <location>
        <begin position="34"/>
        <end position="206"/>
    </location>
</feature>
<keyword evidence="1" id="KW-0732">Signal</keyword>